<organism evidence="1 2">
    <name type="scientific">Ancylomarina longa</name>
    <dbReference type="NCBI Taxonomy" id="2487017"/>
    <lineage>
        <taxon>Bacteria</taxon>
        <taxon>Pseudomonadati</taxon>
        <taxon>Bacteroidota</taxon>
        <taxon>Bacteroidia</taxon>
        <taxon>Marinilabiliales</taxon>
        <taxon>Marinifilaceae</taxon>
        <taxon>Ancylomarina</taxon>
    </lineage>
</organism>
<dbReference type="AlphaFoldDB" id="A0A434AEV4"/>
<sequence length="516" mass="62044">MPKQQIDPLFQLIKSISKSEKRNFKLYANRISSDNKKTKFLQLFDVLDRMEEYNEAIILKKAKEIKQSQLPNLKAHLYKQLLTSLRLTHVNHDISISLREQIDHAKVLYNKGLYQQSLRILDKTKTLARKNKKNILIFEVIQFEKLIESQYITKSIENRAEEITREASEISKTMDGVVYFSNMSIRLYGLYLKVGYVRNEKDLLMVKEFFNTNIHPYDIQKLSFFEKLYLYQSYVWYYLILQDFLMCFKYAQKWVDLFLTNPEMISIHTDLYLKGLNNVLVALFYTNHLSSFKKNLSLLRKLQKEDQFKHNSNLNILLHMFLFMHRINRHFMEGTFDKGIHLIPKIENFISENKFGMDNHRALVFYYKIACLYFGNGQYKEAIKYLNRITNMKDTSLRGDIHCFSRILNLISHYELENTELLEYQIRSTYRFLAKMEDLQEIQKYILRFLRKLSSISPDQLKDELKKSRIDLQKWVNDPFEKRAFLYLDIISWLDSKIQNRPVQEIIMEKNRKNRK</sequence>
<dbReference type="OrthoDB" id="714416at2"/>
<dbReference type="RefSeq" id="WP_127344966.1">
    <property type="nucleotide sequence ID" value="NZ_RJJX01000036.1"/>
</dbReference>
<name>A0A434AEV4_9BACT</name>
<dbReference type="InterPro" id="IPR011990">
    <property type="entry name" value="TPR-like_helical_dom_sf"/>
</dbReference>
<comment type="caution">
    <text evidence="1">The sequence shown here is derived from an EMBL/GenBank/DDBJ whole genome shotgun (WGS) entry which is preliminary data.</text>
</comment>
<dbReference type="EMBL" id="RJJX01000036">
    <property type="protein sequence ID" value="RUT72921.1"/>
    <property type="molecule type" value="Genomic_DNA"/>
</dbReference>
<dbReference type="Proteomes" id="UP000282985">
    <property type="component" value="Unassembled WGS sequence"/>
</dbReference>
<protein>
    <submittedName>
        <fullName evidence="1">Uncharacterized protein</fullName>
    </submittedName>
</protein>
<keyword evidence="2" id="KW-1185">Reference proteome</keyword>
<gene>
    <name evidence="1" type="ORF">DLK05_16000</name>
</gene>
<evidence type="ECO:0000313" key="2">
    <source>
        <dbReference type="Proteomes" id="UP000282985"/>
    </source>
</evidence>
<evidence type="ECO:0000313" key="1">
    <source>
        <dbReference type="EMBL" id="RUT72921.1"/>
    </source>
</evidence>
<reference evidence="1 2" key="1">
    <citation type="submission" date="2018-11" db="EMBL/GenBank/DDBJ databases">
        <title>Parancylomarina longa gen. nov., sp. nov., isolated from sediments of southern Okinawa.</title>
        <authorList>
            <person name="Fu T."/>
        </authorList>
    </citation>
    <scope>NUCLEOTIDE SEQUENCE [LARGE SCALE GENOMIC DNA]</scope>
    <source>
        <strain evidence="1 2">T3-2 S1-C</strain>
    </source>
</reference>
<dbReference type="Gene3D" id="1.25.40.10">
    <property type="entry name" value="Tetratricopeptide repeat domain"/>
    <property type="match status" value="1"/>
</dbReference>
<proteinExistence type="predicted"/>
<accession>A0A434AEV4</accession>
<dbReference type="SUPFAM" id="SSF48452">
    <property type="entry name" value="TPR-like"/>
    <property type="match status" value="1"/>
</dbReference>